<dbReference type="GO" id="GO:0003677">
    <property type="term" value="F:DNA binding"/>
    <property type="evidence" value="ECO:0007669"/>
    <property type="project" value="InterPro"/>
</dbReference>
<dbReference type="AlphaFoldDB" id="A0A8H4K6G8"/>
<dbReference type="PANTHER" id="PTHR47706">
    <property type="entry name" value="NMRA-LIKE FAMILY PROTEIN"/>
    <property type="match status" value="1"/>
</dbReference>
<dbReference type="InterPro" id="IPR036291">
    <property type="entry name" value="NAD(P)-bd_dom_sf"/>
</dbReference>
<feature type="domain" description="Xylanolytic transcriptional activator regulatory" evidence="4">
    <location>
        <begin position="53"/>
        <end position="119"/>
    </location>
</feature>
<dbReference type="SUPFAM" id="SSF51735">
    <property type="entry name" value="NAD(P)-binding Rossmann-fold domains"/>
    <property type="match status" value="1"/>
</dbReference>
<gene>
    <name evidence="6" type="ORF">FALBO_17243</name>
</gene>
<dbReference type="CDD" id="cd12148">
    <property type="entry name" value="fungal_TF_MHR"/>
    <property type="match status" value="1"/>
</dbReference>
<feature type="domain" description="NmrA-like" evidence="5">
    <location>
        <begin position="348"/>
        <end position="587"/>
    </location>
</feature>
<dbReference type="PANTHER" id="PTHR47706:SF9">
    <property type="entry name" value="NMRA-LIKE DOMAIN-CONTAINING PROTEIN-RELATED"/>
    <property type="match status" value="1"/>
</dbReference>
<dbReference type="InterPro" id="IPR051609">
    <property type="entry name" value="NmrA/Isoflavone_reductase-like"/>
</dbReference>
<evidence type="ECO:0000256" key="2">
    <source>
        <dbReference type="ARBA" id="ARBA00023002"/>
    </source>
</evidence>
<dbReference type="EMBL" id="JAADYS010003704">
    <property type="protein sequence ID" value="KAF4444261.1"/>
    <property type="molecule type" value="Genomic_DNA"/>
</dbReference>
<evidence type="ECO:0000313" key="6">
    <source>
        <dbReference type="EMBL" id="KAF4444261.1"/>
    </source>
</evidence>
<evidence type="ECO:0000259" key="4">
    <source>
        <dbReference type="Pfam" id="PF04082"/>
    </source>
</evidence>
<protein>
    <submittedName>
        <fullName evidence="6">Isoflavone reductase</fullName>
    </submittedName>
</protein>
<dbReference type="OrthoDB" id="419598at2759"/>
<evidence type="ECO:0000313" key="7">
    <source>
        <dbReference type="Proteomes" id="UP000554235"/>
    </source>
</evidence>
<dbReference type="Gene3D" id="3.90.25.10">
    <property type="entry name" value="UDP-galactose 4-epimerase, domain 1"/>
    <property type="match status" value="1"/>
</dbReference>
<dbReference type="InterPro" id="IPR007219">
    <property type="entry name" value="XnlR_reg_dom"/>
</dbReference>
<proteinExistence type="predicted"/>
<keyword evidence="7" id="KW-1185">Reference proteome</keyword>
<reference evidence="6 7" key="1">
    <citation type="submission" date="2020-01" db="EMBL/GenBank/DDBJ databases">
        <title>Identification and distribution of gene clusters putatively required for synthesis of sphingolipid metabolism inhibitors in phylogenetically diverse species of the filamentous fungus Fusarium.</title>
        <authorList>
            <person name="Kim H.-S."/>
            <person name="Busman M."/>
            <person name="Brown D.W."/>
            <person name="Divon H."/>
            <person name="Uhlig S."/>
            <person name="Proctor R.H."/>
        </authorList>
    </citation>
    <scope>NUCLEOTIDE SEQUENCE [LARGE SCALE GENOMIC DNA]</scope>
    <source>
        <strain evidence="6 7">NRRL 20459</strain>
    </source>
</reference>
<dbReference type="InterPro" id="IPR045312">
    <property type="entry name" value="PCBER-like"/>
</dbReference>
<organism evidence="6 7">
    <name type="scientific">Fusarium albosuccineum</name>
    <dbReference type="NCBI Taxonomy" id="1237068"/>
    <lineage>
        <taxon>Eukaryota</taxon>
        <taxon>Fungi</taxon>
        <taxon>Dikarya</taxon>
        <taxon>Ascomycota</taxon>
        <taxon>Pezizomycotina</taxon>
        <taxon>Sordariomycetes</taxon>
        <taxon>Hypocreomycetidae</taxon>
        <taxon>Hypocreales</taxon>
        <taxon>Nectriaceae</taxon>
        <taxon>Fusarium</taxon>
        <taxon>Fusarium decemcellulare species complex</taxon>
    </lineage>
</organism>
<keyword evidence="1" id="KW-0521">NADP</keyword>
<accession>A0A8H4K6G8</accession>
<sequence>MIAHLRPCDVYPEHDTIASLFLATSQAMFHPYAGYDISYPTSASLVIRIFHASCYHMMGNSSLAWHTMDEAIRLAEQMRLYDERSYDGLDPIEAKLRRNAFWFLFSASRSASVVNGRKHALAEFHLPGLLTTVFCADDSPPLLDQSRPENKARLEDNLIRGFQRHRDVWKLGFNLLFDLDLFLATSSRTAGDMTLNDSQKKCLTESYLKFSSVLDDLPSFLQSPVMVCDTDSECENHQRRAFWIQRANIALSFHHLRMIILDRFLSVKLTSVLGLGDDQFSMDLRKVEIAHEVLVLVSSVPLGALRANGEPLAEKLRYVCTTLLELKEIYKMPFEALASLPNMPGKIRVAIAGASGVTGSSIANALLDDAGKFEVTALARPASTEKREYVELANRGAIIKPVKLKPSSDALVQALAGMDVVISSMTLLSLQEEMALIEAAHEARVGRYVPSFFGPCCPPRGVMLAREMKEDILDHIKRLYLPYTAIDVGWWYQLALPALPSRRFGIKAEYSTTKIIGDGNTPWAYTDNRDIGKYVAKIIADPRTLNRMVFGYSQVHTQNEVWETLERVSGESVPREYETKEELLKTIAKGQAAISKNNLGSAVMLSLGMAQYKYLLGIRGDDTPEHAKYLGYLDVKELYPDVVATPFEKYVEDSF</sequence>
<dbReference type="Pfam" id="PF05368">
    <property type="entry name" value="NmrA"/>
    <property type="match status" value="1"/>
</dbReference>
<dbReference type="Gene3D" id="3.40.50.720">
    <property type="entry name" value="NAD(P)-binding Rossmann-like Domain"/>
    <property type="match status" value="1"/>
</dbReference>
<keyword evidence="3" id="KW-0539">Nucleus</keyword>
<evidence type="ECO:0000256" key="3">
    <source>
        <dbReference type="ARBA" id="ARBA00023242"/>
    </source>
</evidence>
<dbReference type="GO" id="GO:0016491">
    <property type="term" value="F:oxidoreductase activity"/>
    <property type="evidence" value="ECO:0007669"/>
    <property type="project" value="UniProtKB-KW"/>
</dbReference>
<name>A0A8H4K6G8_9HYPO</name>
<keyword evidence="2" id="KW-0560">Oxidoreductase</keyword>
<dbReference type="CDD" id="cd05259">
    <property type="entry name" value="PCBER_SDR_a"/>
    <property type="match status" value="1"/>
</dbReference>
<evidence type="ECO:0000256" key="1">
    <source>
        <dbReference type="ARBA" id="ARBA00022857"/>
    </source>
</evidence>
<dbReference type="GO" id="GO:0008270">
    <property type="term" value="F:zinc ion binding"/>
    <property type="evidence" value="ECO:0007669"/>
    <property type="project" value="InterPro"/>
</dbReference>
<dbReference type="Proteomes" id="UP000554235">
    <property type="component" value="Unassembled WGS sequence"/>
</dbReference>
<dbReference type="InterPro" id="IPR008030">
    <property type="entry name" value="NmrA-like"/>
</dbReference>
<evidence type="ECO:0000259" key="5">
    <source>
        <dbReference type="Pfam" id="PF05368"/>
    </source>
</evidence>
<dbReference type="GO" id="GO:0006351">
    <property type="term" value="P:DNA-templated transcription"/>
    <property type="evidence" value="ECO:0007669"/>
    <property type="project" value="InterPro"/>
</dbReference>
<dbReference type="Pfam" id="PF04082">
    <property type="entry name" value="Fungal_trans"/>
    <property type="match status" value="1"/>
</dbReference>
<comment type="caution">
    <text evidence="6">The sequence shown here is derived from an EMBL/GenBank/DDBJ whole genome shotgun (WGS) entry which is preliminary data.</text>
</comment>